<keyword evidence="2" id="KW-1185">Reference proteome</keyword>
<proteinExistence type="predicted"/>
<evidence type="ECO:0000313" key="1">
    <source>
        <dbReference type="EMBL" id="KWZ41487.1"/>
    </source>
</evidence>
<gene>
    <name evidence="1" type="ORF">WS72_00335</name>
</gene>
<dbReference type="EMBL" id="LNJQ01000001">
    <property type="protein sequence ID" value="KWZ41487.1"/>
    <property type="molecule type" value="Genomic_DNA"/>
</dbReference>
<comment type="caution">
    <text evidence="1">The sequence shown here is derived from an EMBL/GenBank/DDBJ whole genome shotgun (WGS) entry which is preliminary data.</text>
</comment>
<accession>A0ABR5TD63</accession>
<protein>
    <submittedName>
        <fullName evidence="1">Uncharacterized protein</fullName>
    </submittedName>
</protein>
<sequence>MFGRAALRRGALGDAASTGEAATRTAALAEIGPWAVRAAARHVRFRSFAASSRGERGREETAVDRLI</sequence>
<reference evidence="1 2" key="1">
    <citation type="submission" date="2015-11" db="EMBL/GenBank/DDBJ databases">
        <authorList>
            <person name="Sahl J."/>
            <person name="Wagner D."/>
            <person name="Keim P."/>
        </authorList>
    </citation>
    <scope>NUCLEOTIDE SEQUENCE [LARGE SCALE GENOMIC DNA]</scope>
    <source>
        <strain evidence="1 2">BDU18</strain>
    </source>
</reference>
<dbReference type="Proteomes" id="UP000070255">
    <property type="component" value="Unassembled WGS sequence"/>
</dbReference>
<name>A0ABR5TD63_9BURK</name>
<evidence type="ECO:0000313" key="2">
    <source>
        <dbReference type="Proteomes" id="UP000070255"/>
    </source>
</evidence>
<organism evidence="1 2">
    <name type="scientific">Burkholderia savannae</name>
    <dbReference type="NCBI Taxonomy" id="1637837"/>
    <lineage>
        <taxon>Bacteria</taxon>
        <taxon>Pseudomonadati</taxon>
        <taxon>Pseudomonadota</taxon>
        <taxon>Betaproteobacteria</taxon>
        <taxon>Burkholderiales</taxon>
        <taxon>Burkholderiaceae</taxon>
        <taxon>Burkholderia</taxon>
        <taxon>pseudomallei group</taxon>
    </lineage>
</organism>